<dbReference type="GO" id="GO:0070012">
    <property type="term" value="F:oligopeptidase activity"/>
    <property type="evidence" value="ECO:0007669"/>
    <property type="project" value="TreeGrafter"/>
</dbReference>
<dbReference type="PANTHER" id="PTHR42881:SF2">
    <property type="entry name" value="PROLYL ENDOPEPTIDASE"/>
    <property type="match status" value="1"/>
</dbReference>
<evidence type="ECO:0000256" key="6">
    <source>
        <dbReference type="SAM" id="SignalP"/>
    </source>
</evidence>
<dbReference type="Pfam" id="PF02897">
    <property type="entry name" value="Peptidase_S9_N"/>
    <property type="match status" value="1"/>
</dbReference>
<dbReference type="KEGG" id="tpsc:RBB77_10895"/>
<feature type="signal peptide" evidence="6">
    <location>
        <begin position="1"/>
        <end position="21"/>
    </location>
</feature>
<dbReference type="InterPro" id="IPR023302">
    <property type="entry name" value="Pept_S9A_N"/>
</dbReference>
<dbReference type="InterPro" id="IPR051167">
    <property type="entry name" value="Prolyl_oligopep/macrocyclase"/>
</dbReference>
<name>A0AAU7ZWR9_9BACT</name>
<dbReference type="Pfam" id="PF00326">
    <property type="entry name" value="Peptidase_S9"/>
    <property type="match status" value="1"/>
</dbReference>
<proteinExistence type="predicted"/>
<dbReference type="SUPFAM" id="SSF53474">
    <property type="entry name" value="alpha/beta-Hydrolases"/>
    <property type="match status" value="1"/>
</dbReference>
<dbReference type="AlphaFoldDB" id="A0AAU7ZWR9"/>
<organism evidence="9">
    <name type="scientific">Tunturiibacter psychrotolerans</name>
    <dbReference type="NCBI Taxonomy" id="3069686"/>
    <lineage>
        <taxon>Bacteria</taxon>
        <taxon>Pseudomonadati</taxon>
        <taxon>Acidobacteriota</taxon>
        <taxon>Terriglobia</taxon>
        <taxon>Terriglobales</taxon>
        <taxon>Acidobacteriaceae</taxon>
        <taxon>Tunturiibacter</taxon>
    </lineage>
</organism>
<dbReference type="RefSeq" id="WP_353067359.1">
    <property type="nucleotide sequence ID" value="NZ_CP132942.1"/>
</dbReference>
<feature type="chain" id="PRO_5043862871" description="prolyl oligopeptidase" evidence="6">
    <location>
        <begin position="22"/>
        <end position="724"/>
    </location>
</feature>
<dbReference type="Gene3D" id="3.40.50.1820">
    <property type="entry name" value="alpha/beta hydrolase"/>
    <property type="match status" value="1"/>
</dbReference>
<reference evidence="9" key="1">
    <citation type="submission" date="2023-08" db="EMBL/GenBank/DDBJ databases">
        <authorList>
            <person name="Messyasz A."/>
            <person name="Mannisto M.K."/>
            <person name="Kerkhof L.J."/>
            <person name="Haggblom M."/>
        </authorList>
    </citation>
    <scope>NUCLEOTIDE SEQUENCE</scope>
    <source>
        <strain evidence="9">X5P6</strain>
    </source>
</reference>
<evidence type="ECO:0000256" key="1">
    <source>
        <dbReference type="ARBA" id="ARBA00001070"/>
    </source>
</evidence>
<dbReference type="GO" id="GO:0004252">
    <property type="term" value="F:serine-type endopeptidase activity"/>
    <property type="evidence" value="ECO:0007669"/>
    <property type="project" value="UniProtKB-EC"/>
</dbReference>
<evidence type="ECO:0000256" key="3">
    <source>
        <dbReference type="ARBA" id="ARBA00022670"/>
    </source>
</evidence>
<dbReference type="PRINTS" id="PR00862">
    <property type="entry name" value="PROLIGOPTASE"/>
</dbReference>
<keyword evidence="3" id="KW-0645">Protease</keyword>
<feature type="domain" description="Peptidase S9A N-terminal" evidence="8">
    <location>
        <begin position="31"/>
        <end position="436"/>
    </location>
</feature>
<evidence type="ECO:0000259" key="8">
    <source>
        <dbReference type="Pfam" id="PF02897"/>
    </source>
</evidence>
<dbReference type="PANTHER" id="PTHR42881">
    <property type="entry name" value="PROLYL ENDOPEPTIDASE"/>
    <property type="match status" value="1"/>
</dbReference>
<accession>A0AAU7ZWR9</accession>
<evidence type="ECO:0000256" key="5">
    <source>
        <dbReference type="ARBA" id="ARBA00022825"/>
    </source>
</evidence>
<dbReference type="GO" id="GO:0006508">
    <property type="term" value="P:proteolysis"/>
    <property type="evidence" value="ECO:0007669"/>
    <property type="project" value="UniProtKB-KW"/>
</dbReference>
<dbReference type="SUPFAM" id="SSF50993">
    <property type="entry name" value="Peptidase/esterase 'gauge' domain"/>
    <property type="match status" value="1"/>
</dbReference>
<dbReference type="EMBL" id="CP132942">
    <property type="protein sequence ID" value="XCB35376.1"/>
    <property type="molecule type" value="Genomic_DNA"/>
</dbReference>
<dbReference type="EC" id="3.4.21.26" evidence="2"/>
<dbReference type="InterPro" id="IPR002470">
    <property type="entry name" value="Peptidase_S9A"/>
</dbReference>
<dbReference type="InterPro" id="IPR001375">
    <property type="entry name" value="Peptidase_S9_cat"/>
</dbReference>
<dbReference type="GO" id="GO:0005829">
    <property type="term" value="C:cytosol"/>
    <property type="evidence" value="ECO:0007669"/>
    <property type="project" value="TreeGrafter"/>
</dbReference>
<evidence type="ECO:0000313" key="9">
    <source>
        <dbReference type="EMBL" id="XCB35376.1"/>
    </source>
</evidence>
<gene>
    <name evidence="9" type="ORF">RBB77_10895</name>
</gene>
<reference evidence="9" key="2">
    <citation type="journal article" date="2024" name="Environ. Microbiol.">
        <title>Genome analysis and description of Tunturibacter gen. nov. expands the diversity of Terriglobia in tundra soils.</title>
        <authorList>
            <person name="Messyasz A."/>
            <person name="Mannisto M.K."/>
            <person name="Kerkhof L.J."/>
            <person name="Haggblom M.M."/>
        </authorList>
    </citation>
    <scope>NUCLEOTIDE SEQUENCE</scope>
    <source>
        <strain evidence="9">X5P6</strain>
    </source>
</reference>
<sequence>MRGLIRFLLVFSMVSTHLAIAQSKLPNTPVRAVTDDYFGTKVADPYRWLEDTTAPDVVAWMKAQNDYTRSVLASIPGRGPLLDRIKALDNAGDVVSALQVWGGRYFYFKTQPGSDNRKLYVRDKLNAPERLLVDPEKLTQADGKHFSIDYFQPSLDGKYVAYGISVGGSEESILHVIESASGKVLPDTIDRAQFGQPNWLPDHSFFYTRTQKLTADSAPTAKYQKLRTYHHVLGANPDKEDAVFGYQVSADVKVTEDDFPLVAFSPGAPKYLVGVIFHGVKHEKDLYVAPFQADANAKMIWKKVADQSDAITGFDVREDSLFLVSHNQASRFKVLRTALDKPDLDHATVIVAPSNVVVVGIAAASDALYVQDLDGGIGRLRRLSYRDGAIEPVKLPFDGAIQTLVTNPTEAGAWLELTSWTKSPLWYALDSRSQKLTDTGLVAQSPVDYSQVESEEVKVKSADGTMVPLSIIHKRGLVLDGSHPTWLDGYGAYGITLDPQFSPILLAFFERGGISAVAHVRGGGEYGEDWHLAGQKLTKQHTIDDMVAAAEYLIEHKYSSPAHLAGEGTSAGGITIGGAITQRPDLFGAALIRVGDSDSLRSELMASGPANIPEFGTVKEPDGFKALYAMDAYQHVKPDTAYPAILLTTGANDPRVAPWQAAKMTARLQASTSSGKPILLRVDYDAGHGMGSTKTQRDEERADEMAFLFWQFGVSGFQPTLATK</sequence>
<dbReference type="Gene3D" id="2.130.10.120">
    <property type="entry name" value="Prolyl oligopeptidase, N-terminal domain"/>
    <property type="match status" value="1"/>
</dbReference>
<dbReference type="InterPro" id="IPR029058">
    <property type="entry name" value="AB_hydrolase_fold"/>
</dbReference>
<keyword evidence="4" id="KW-0378">Hydrolase</keyword>
<feature type="domain" description="Peptidase S9 prolyl oligopeptidase catalytic" evidence="7">
    <location>
        <begin position="500"/>
        <end position="713"/>
    </location>
</feature>
<evidence type="ECO:0000256" key="2">
    <source>
        <dbReference type="ARBA" id="ARBA00011897"/>
    </source>
</evidence>
<protein>
    <recommendedName>
        <fullName evidence="2">prolyl oligopeptidase</fullName>
        <ecNumber evidence="2">3.4.21.26</ecNumber>
    </recommendedName>
</protein>
<evidence type="ECO:0000259" key="7">
    <source>
        <dbReference type="Pfam" id="PF00326"/>
    </source>
</evidence>
<comment type="catalytic activity">
    <reaction evidence="1">
        <text>Hydrolysis of Pro-|-Xaa &gt;&gt; Ala-|-Xaa in oligopeptides.</text>
        <dbReference type="EC" id="3.4.21.26"/>
    </reaction>
</comment>
<evidence type="ECO:0000256" key="4">
    <source>
        <dbReference type="ARBA" id="ARBA00022801"/>
    </source>
</evidence>
<keyword evidence="6" id="KW-0732">Signal</keyword>
<keyword evidence="5" id="KW-0720">Serine protease</keyword>